<comment type="caution">
    <text evidence="10">The sequence shown here is derived from an EMBL/GenBank/DDBJ whole genome shotgun (WGS) entry which is preliminary data.</text>
</comment>
<name>A0A2A4K396_HELVI</name>
<keyword evidence="4 9" id="KW-0552">Olfaction</keyword>
<comment type="caution">
    <text evidence="9">Lacks conserved residue(s) required for the propagation of feature annotation.</text>
</comment>
<keyword evidence="6 9" id="KW-0472">Membrane</keyword>
<evidence type="ECO:0000256" key="2">
    <source>
        <dbReference type="ARBA" id="ARBA00022606"/>
    </source>
</evidence>
<dbReference type="PANTHER" id="PTHR21137:SF44">
    <property type="entry name" value="ODORANT RECEPTOR 13A-RELATED"/>
    <property type="match status" value="1"/>
</dbReference>
<keyword evidence="3 9" id="KW-0812">Transmembrane</keyword>
<gene>
    <name evidence="10" type="ORF">B5V51_3209</name>
</gene>
<evidence type="ECO:0000256" key="6">
    <source>
        <dbReference type="ARBA" id="ARBA00023136"/>
    </source>
</evidence>
<dbReference type="GO" id="GO:0005549">
    <property type="term" value="F:odorant binding"/>
    <property type="evidence" value="ECO:0007669"/>
    <property type="project" value="InterPro"/>
</dbReference>
<evidence type="ECO:0000256" key="7">
    <source>
        <dbReference type="ARBA" id="ARBA00023170"/>
    </source>
</evidence>
<reference evidence="10" key="1">
    <citation type="submission" date="2017-09" db="EMBL/GenBank/DDBJ databases">
        <title>Contemporary evolution of a Lepidopteran species, Heliothis virescens, in response to modern agricultural practices.</title>
        <authorList>
            <person name="Fritz M.L."/>
            <person name="Deyonke A.M."/>
            <person name="Papanicolaou A."/>
            <person name="Micinski S."/>
            <person name="Westbrook J."/>
            <person name="Gould F."/>
        </authorList>
    </citation>
    <scope>NUCLEOTIDE SEQUENCE [LARGE SCALE GENOMIC DNA]</scope>
    <source>
        <strain evidence="10">HvINT-</strain>
        <tissue evidence="10">Whole body</tissue>
    </source>
</reference>
<dbReference type="EMBL" id="NWSH01000176">
    <property type="protein sequence ID" value="PCG78731.1"/>
    <property type="molecule type" value="Genomic_DNA"/>
</dbReference>
<dbReference type="Pfam" id="PF02949">
    <property type="entry name" value="7tm_6"/>
    <property type="match status" value="1"/>
</dbReference>
<comment type="subcellular location">
    <subcellularLocation>
        <location evidence="9">Cell membrane</location>
        <topology evidence="9">Multi-pass membrane protein</topology>
    </subcellularLocation>
    <subcellularLocation>
        <location evidence="1">Membrane</location>
        <topology evidence="1">Multi-pass membrane protein</topology>
    </subcellularLocation>
</comment>
<keyword evidence="2 9" id="KW-0716">Sensory transduction</keyword>
<dbReference type="GO" id="GO:0004984">
    <property type="term" value="F:olfactory receptor activity"/>
    <property type="evidence" value="ECO:0007669"/>
    <property type="project" value="InterPro"/>
</dbReference>
<dbReference type="STRING" id="7102.A0A2A4K396"/>
<dbReference type="AlphaFoldDB" id="A0A2A4K396"/>
<accession>A0A2A4K396</accession>
<comment type="similarity">
    <text evidence="9">Belongs to the insect chemoreceptor superfamily. Heteromeric odorant receptor channel (TC 1.A.69) family.</text>
</comment>
<evidence type="ECO:0000256" key="1">
    <source>
        <dbReference type="ARBA" id="ARBA00004141"/>
    </source>
</evidence>
<feature type="transmembrane region" description="Helical" evidence="9">
    <location>
        <begin position="232"/>
        <end position="249"/>
    </location>
</feature>
<feature type="transmembrane region" description="Helical" evidence="9">
    <location>
        <begin position="167"/>
        <end position="186"/>
    </location>
</feature>
<feature type="transmembrane region" description="Helical" evidence="9">
    <location>
        <begin position="322"/>
        <end position="347"/>
    </location>
</feature>
<proteinExistence type="inferred from homology"/>
<dbReference type="SMR" id="A0A2A4K396"/>
<dbReference type="GO" id="GO:0007165">
    <property type="term" value="P:signal transduction"/>
    <property type="evidence" value="ECO:0007669"/>
    <property type="project" value="UniProtKB-KW"/>
</dbReference>
<evidence type="ECO:0000256" key="4">
    <source>
        <dbReference type="ARBA" id="ARBA00022725"/>
    </source>
</evidence>
<protein>
    <recommendedName>
        <fullName evidence="9">Odorant receptor</fullName>
    </recommendedName>
</protein>
<dbReference type="GO" id="GO:0005886">
    <property type="term" value="C:plasma membrane"/>
    <property type="evidence" value="ECO:0007669"/>
    <property type="project" value="UniProtKB-SubCell"/>
</dbReference>
<keyword evidence="7 9" id="KW-0675">Receptor</keyword>
<keyword evidence="8 9" id="KW-0807">Transducer</keyword>
<organism evidence="10">
    <name type="scientific">Heliothis virescens</name>
    <name type="common">Tobacco budworm moth</name>
    <dbReference type="NCBI Taxonomy" id="7102"/>
    <lineage>
        <taxon>Eukaryota</taxon>
        <taxon>Metazoa</taxon>
        <taxon>Ecdysozoa</taxon>
        <taxon>Arthropoda</taxon>
        <taxon>Hexapoda</taxon>
        <taxon>Insecta</taxon>
        <taxon>Pterygota</taxon>
        <taxon>Neoptera</taxon>
        <taxon>Endopterygota</taxon>
        <taxon>Lepidoptera</taxon>
        <taxon>Glossata</taxon>
        <taxon>Ditrysia</taxon>
        <taxon>Noctuoidea</taxon>
        <taxon>Noctuidae</taxon>
        <taxon>Heliothinae</taxon>
        <taxon>Heliothis</taxon>
    </lineage>
</organism>
<evidence type="ECO:0000256" key="5">
    <source>
        <dbReference type="ARBA" id="ARBA00022989"/>
    </source>
</evidence>
<keyword evidence="5 9" id="KW-1133">Transmembrane helix</keyword>
<evidence type="ECO:0000313" key="10">
    <source>
        <dbReference type="EMBL" id="PCG78731.1"/>
    </source>
</evidence>
<dbReference type="InterPro" id="IPR004117">
    <property type="entry name" value="7tm6_olfct_rcpt"/>
</dbReference>
<sequence length="454" mass="53275">MTSLLRKYCFKRKSKQRFNQKVYDKSDYDESYAPTKKVLGWVAIRMTHNISENATKWWDRFYWFEMFNLFLAGPSELVSMVSTAYEAQTFRDSIKVFRMMPCFGCVVLSMFKSINMVIHRPVFENLTNELRAMWPQGEVSDEEHEIISGALKQLNIIVKGYYWCNNALLISFLSPPYFITIARYFGHDSPMGLHFLYWLPFNPYQSVYYEITLVAQTWHACVVIYFNVAWDMIFCLFLCHITTQFDLLARRVRRLFYVTIDQQLVRSYPMAAVSEEMLRVEGERVRSQGDNYWESRHHAEITQIVLRHHALIRLTGDVERMFSLALLINFMNSSIIICFCGFCCVLIEEWNEVAYKSFLVTALTQTWLLCWYGQKLIDSSKRLADALYDCGWYNASKKARSAVLIMLNRAQKGIYVTTHGFSVISLASYSTIIKTAWSYFTLLLNFFKDKSANL</sequence>
<dbReference type="PANTHER" id="PTHR21137">
    <property type="entry name" value="ODORANT RECEPTOR"/>
    <property type="match status" value="1"/>
</dbReference>
<evidence type="ECO:0000256" key="9">
    <source>
        <dbReference type="RuleBase" id="RU351113"/>
    </source>
</evidence>
<evidence type="ECO:0000256" key="3">
    <source>
        <dbReference type="ARBA" id="ARBA00022692"/>
    </source>
</evidence>
<evidence type="ECO:0000256" key="8">
    <source>
        <dbReference type="ARBA" id="ARBA00023224"/>
    </source>
</evidence>